<evidence type="ECO:0000313" key="1">
    <source>
        <dbReference type="EMBL" id="MBC9207944.1"/>
    </source>
</evidence>
<accession>A0ABR7RN13</accession>
<sequence length="133" mass="13650">MPSVVLAAAARVAAGVLARAALTAEALGRKRGRIRNEAKARISGAATGQSEAGFAAHRYGADGFGLSDPSQIAAVSGHSINEAMKILDTYIPRRGDVAAGAINAWEATNPTGEVFAPVLGLPGNQRRMRLISG</sequence>
<comment type="caution">
    <text evidence="1">The sequence shown here is derived from an EMBL/GenBank/DDBJ whole genome shotgun (WGS) entry which is preliminary data.</text>
</comment>
<proteinExistence type="predicted"/>
<evidence type="ECO:0000313" key="2">
    <source>
        <dbReference type="Proteomes" id="UP000626026"/>
    </source>
</evidence>
<reference evidence="1 2" key="1">
    <citation type="journal article" date="2013" name="Int. J. Syst. Evol. Microbiol.">
        <title>Roseomonas aerophila sp. nov., isolated from air.</title>
        <authorList>
            <person name="Kim S.J."/>
            <person name="Weon H.Y."/>
            <person name="Ahn J.H."/>
            <person name="Hong S.B."/>
            <person name="Seok S.J."/>
            <person name="Whang K.S."/>
            <person name="Kwon S.W."/>
        </authorList>
    </citation>
    <scope>NUCLEOTIDE SEQUENCE [LARGE SCALE GENOMIC DNA]</scope>
    <source>
        <strain evidence="1 2">NBRC 108923</strain>
    </source>
</reference>
<keyword evidence="2" id="KW-1185">Reference proteome</keyword>
<name>A0ABR7RN13_9PROT</name>
<gene>
    <name evidence="1" type="ORF">IBL26_13955</name>
</gene>
<organism evidence="1 2">
    <name type="scientific">Teichococcus aerophilus</name>
    <dbReference type="NCBI Taxonomy" id="1224513"/>
    <lineage>
        <taxon>Bacteria</taxon>
        <taxon>Pseudomonadati</taxon>
        <taxon>Pseudomonadota</taxon>
        <taxon>Alphaproteobacteria</taxon>
        <taxon>Acetobacterales</taxon>
        <taxon>Roseomonadaceae</taxon>
        <taxon>Roseomonas</taxon>
    </lineage>
</organism>
<dbReference type="RefSeq" id="WP_187785109.1">
    <property type="nucleotide sequence ID" value="NZ_JACTVA010000024.1"/>
</dbReference>
<dbReference type="EMBL" id="JACTVA010000024">
    <property type="protein sequence ID" value="MBC9207944.1"/>
    <property type="molecule type" value="Genomic_DNA"/>
</dbReference>
<protein>
    <submittedName>
        <fullName evidence="1">Uncharacterized protein</fullName>
    </submittedName>
</protein>
<dbReference type="Proteomes" id="UP000626026">
    <property type="component" value="Unassembled WGS sequence"/>
</dbReference>